<dbReference type="AlphaFoldDB" id="A0AA88AEX2"/>
<dbReference type="InterPro" id="IPR008480">
    <property type="entry name" value="DUF761_pln"/>
</dbReference>
<dbReference type="Gramene" id="FCD_00008318-RA">
    <property type="protein sequence ID" value="FCD_00008318-RA:cds"/>
    <property type="gene ID" value="FCD_00008318"/>
</dbReference>
<reference evidence="1" key="1">
    <citation type="submission" date="2023-07" db="EMBL/GenBank/DDBJ databases">
        <title>draft genome sequence of fig (Ficus carica).</title>
        <authorList>
            <person name="Takahashi T."/>
            <person name="Nishimura K."/>
        </authorList>
    </citation>
    <scope>NUCLEOTIDE SEQUENCE</scope>
</reference>
<dbReference type="PANTHER" id="PTHR33265">
    <property type="entry name" value="AVR9/CF-9 RAPIDLY ELICITED PROTEIN-RELATED"/>
    <property type="match status" value="1"/>
</dbReference>
<name>A0AA88AEX2_FICCA</name>
<organism evidence="1 2">
    <name type="scientific">Ficus carica</name>
    <name type="common">Common fig</name>
    <dbReference type="NCBI Taxonomy" id="3494"/>
    <lineage>
        <taxon>Eukaryota</taxon>
        <taxon>Viridiplantae</taxon>
        <taxon>Streptophyta</taxon>
        <taxon>Embryophyta</taxon>
        <taxon>Tracheophyta</taxon>
        <taxon>Spermatophyta</taxon>
        <taxon>Magnoliopsida</taxon>
        <taxon>eudicotyledons</taxon>
        <taxon>Gunneridae</taxon>
        <taxon>Pentapetalae</taxon>
        <taxon>rosids</taxon>
        <taxon>fabids</taxon>
        <taxon>Rosales</taxon>
        <taxon>Moraceae</taxon>
        <taxon>Ficeae</taxon>
        <taxon>Ficus</taxon>
    </lineage>
</organism>
<evidence type="ECO:0000313" key="1">
    <source>
        <dbReference type="EMBL" id="GMN50610.1"/>
    </source>
</evidence>
<dbReference type="Proteomes" id="UP001187192">
    <property type="component" value="Unassembled WGS sequence"/>
</dbReference>
<evidence type="ECO:0008006" key="3">
    <source>
        <dbReference type="Google" id="ProtNLM"/>
    </source>
</evidence>
<sequence length="231" mass="26404">MEIEPSPSVMAKKLWNIVRIVLIMMRKGLAKSKIMVEFHLLLKRGKLAGKAMAENFILHHYSAFSCRSNDAVSFISPREYEFSCSNSPANTYNPFHFNKRNKHHHGHHNYLSKSYNYDDVSTTVTAVQKMLEIYLNNNNNSGTNNINHGNNFLHHHLGGDQTVEASPLVTLPGFGRSPAVRQLRITDSPFPLKDEGGDSLVDAKADDFIKKFYKNLKQQKKMSYLESPYRF</sequence>
<evidence type="ECO:0000313" key="2">
    <source>
        <dbReference type="Proteomes" id="UP001187192"/>
    </source>
</evidence>
<proteinExistence type="predicted"/>
<dbReference type="EMBL" id="BTGU01000034">
    <property type="protein sequence ID" value="GMN50610.1"/>
    <property type="molecule type" value="Genomic_DNA"/>
</dbReference>
<keyword evidence="2" id="KW-1185">Reference proteome</keyword>
<comment type="caution">
    <text evidence="1">The sequence shown here is derived from an EMBL/GenBank/DDBJ whole genome shotgun (WGS) entry which is preliminary data.</text>
</comment>
<protein>
    <recommendedName>
        <fullName evidence="3">Avr9/Cf-9 rapidly elicited protein</fullName>
    </recommendedName>
</protein>
<gene>
    <name evidence="1" type="ORF">TIFTF001_019773</name>
</gene>
<dbReference type="PANTHER" id="PTHR33265:SF26">
    <property type="entry name" value="OS06G0554600 PROTEIN"/>
    <property type="match status" value="1"/>
</dbReference>
<dbReference type="Pfam" id="PF05553">
    <property type="entry name" value="DUF761"/>
    <property type="match status" value="1"/>
</dbReference>
<accession>A0AA88AEX2</accession>